<reference evidence="1 2" key="1">
    <citation type="submission" date="2018-11" db="EMBL/GenBank/DDBJ databases">
        <title>Draft genome of Simplicispira Flexivirga sp. BO-16.</title>
        <authorList>
            <person name="Im W.T."/>
        </authorList>
    </citation>
    <scope>NUCLEOTIDE SEQUENCE [LARGE SCALE GENOMIC DNA]</scope>
    <source>
        <strain evidence="1 2">BO-16</strain>
    </source>
</reference>
<dbReference type="AlphaFoldDB" id="A0A3M9MGQ7"/>
<organism evidence="1 2">
    <name type="scientific">Flexivirga caeni</name>
    <dbReference type="NCBI Taxonomy" id="2294115"/>
    <lineage>
        <taxon>Bacteria</taxon>
        <taxon>Bacillati</taxon>
        <taxon>Actinomycetota</taxon>
        <taxon>Actinomycetes</taxon>
        <taxon>Micrococcales</taxon>
        <taxon>Dermacoccaceae</taxon>
        <taxon>Flexivirga</taxon>
    </lineage>
</organism>
<evidence type="ECO:0000313" key="2">
    <source>
        <dbReference type="Proteomes" id="UP000271678"/>
    </source>
</evidence>
<comment type="caution">
    <text evidence="1">The sequence shown here is derived from an EMBL/GenBank/DDBJ whole genome shotgun (WGS) entry which is preliminary data.</text>
</comment>
<protein>
    <submittedName>
        <fullName evidence="1">Uncharacterized protein</fullName>
    </submittedName>
</protein>
<evidence type="ECO:0000313" key="1">
    <source>
        <dbReference type="EMBL" id="RNI24347.1"/>
    </source>
</evidence>
<proteinExistence type="predicted"/>
<name>A0A3M9MGQ7_9MICO</name>
<dbReference type="Proteomes" id="UP000271678">
    <property type="component" value="Unassembled WGS sequence"/>
</dbReference>
<dbReference type="EMBL" id="RJJQ01000003">
    <property type="protein sequence ID" value="RNI24347.1"/>
    <property type="molecule type" value="Genomic_DNA"/>
</dbReference>
<sequence length="65" mass="6857">MSVVEKSVSLDEAVALRDRLQGVLEWEAEAGALTAQERAAGEALLYRLMKLDSPAGDAPDNVAAS</sequence>
<keyword evidence="2" id="KW-1185">Reference proteome</keyword>
<gene>
    <name evidence="1" type="ORF">EFY87_05135</name>
</gene>
<accession>A0A3M9MGQ7</accession>